<protein>
    <submittedName>
        <fullName evidence="1">Isocitrate lyase/PEP mutase family protein</fullName>
    </submittedName>
</protein>
<dbReference type="SUPFAM" id="SSF51621">
    <property type="entry name" value="Phosphoenolpyruvate/pyruvate domain"/>
    <property type="match status" value="1"/>
</dbReference>
<name>A0A5P2H865_9BURK</name>
<dbReference type="GO" id="GO:0016829">
    <property type="term" value="F:lyase activity"/>
    <property type="evidence" value="ECO:0007669"/>
    <property type="project" value="UniProtKB-KW"/>
</dbReference>
<evidence type="ECO:0000313" key="1">
    <source>
        <dbReference type="EMBL" id="QET03703.1"/>
    </source>
</evidence>
<dbReference type="Gene3D" id="3.20.20.60">
    <property type="entry name" value="Phosphoenolpyruvate-binding domains"/>
    <property type="match status" value="1"/>
</dbReference>
<evidence type="ECO:0000313" key="2">
    <source>
        <dbReference type="Proteomes" id="UP000322822"/>
    </source>
</evidence>
<reference evidence="1 2" key="1">
    <citation type="submission" date="2019-09" db="EMBL/GenBank/DDBJ databases">
        <title>FDA dAtabase for Regulatory Grade micrObial Sequences (FDA-ARGOS): Supporting development and validation of Infectious Disease Dx tests.</title>
        <authorList>
            <person name="Sciortino C."/>
            <person name="Tallon L."/>
            <person name="Sadzewicz L."/>
            <person name="Vavikolanu K."/>
            <person name="Mehta A."/>
            <person name="Aluvathingal J."/>
            <person name="Nadendla S."/>
            <person name="Nandy P."/>
            <person name="Geyer C."/>
            <person name="Yan Y."/>
            <person name="Sichtig H."/>
        </authorList>
    </citation>
    <scope>NUCLEOTIDE SEQUENCE [LARGE SCALE GENOMIC DNA]</scope>
    <source>
        <strain evidence="1 2">FDAARGOS_664</strain>
    </source>
</reference>
<dbReference type="OrthoDB" id="9771433at2"/>
<sequence>MRPSMRQQKNAALRRLLTDTPFVVAPAVHDMFSLRLAEQAGFDSACISGAMLSYSLLGVPDIGLLTLTECVEHCRRLTRHARIPITADGDAGYGNPRGVHHAVELFEDAGAAGLNIEDQVVPRRWGSTRRKEVVPVGEMVAKLAAAVRARVDDNFMIIARTDAFGVEPIGQIIARARAYQDAGADMLLPIGPVSATCEADVAALVRALRIPVTLSAGTGLQPAASAGHLTLERMREIGVRRASLTTLLPLAAMRGMGQSLGTLQEALQPASASTAESPAMSPTIDALFDTAGQMAFEEALLESWAR</sequence>
<dbReference type="InterPro" id="IPR015813">
    <property type="entry name" value="Pyrv/PenolPyrv_kinase-like_dom"/>
</dbReference>
<dbReference type="Pfam" id="PF13714">
    <property type="entry name" value="PEP_mutase"/>
    <property type="match status" value="1"/>
</dbReference>
<keyword evidence="1" id="KW-0456">Lyase</keyword>
<accession>A0A5P2H865</accession>
<dbReference type="InterPro" id="IPR040442">
    <property type="entry name" value="Pyrv_kinase-like_dom_sf"/>
</dbReference>
<proteinExistence type="predicted"/>
<dbReference type="PANTHER" id="PTHR42905:SF16">
    <property type="entry name" value="CARBOXYPHOSPHONOENOLPYRUVATE PHOSPHONOMUTASE-LIKE PROTEIN (AFU_ORTHOLOGUE AFUA_5G07230)"/>
    <property type="match status" value="1"/>
</dbReference>
<dbReference type="CDD" id="cd00377">
    <property type="entry name" value="ICL_PEPM"/>
    <property type="match status" value="1"/>
</dbReference>
<organism evidence="1 2">
    <name type="scientific">Cupriavidus pauculus</name>
    <dbReference type="NCBI Taxonomy" id="82633"/>
    <lineage>
        <taxon>Bacteria</taxon>
        <taxon>Pseudomonadati</taxon>
        <taxon>Pseudomonadota</taxon>
        <taxon>Betaproteobacteria</taxon>
        <taxon>Burkholderiales</taxon>
        <taxon>Burkholderiaceae</taxon>
        <taxon>Cupriavidus</taxon>
    </lineage>
</organism>
<dbReference type="InterPro" id="IPR039556">
    <property type="entry name" value="ICL/PEPM"/>
</dbReference>
<gene>
    <name evidence="1" type="ORF">FOB72_06630</name>
</gene>
<dbReference type="PANTHER" id="PTHR42905">
    <property type="entry name" value="PHOSPHOENOLPYRUVATE CARBOXYLASE"/>
    <property type="match status" value="1"/>
</dbReference>
<dbReference type="AlphaFoldDB" id="A0A5P2H865"/>
<dbReference type="EMBL" id="CP044065">
    <property type="protein sequence ID" value="QET03703.1"/>
    <property type="molecule type" value="Genomic_DNA"/>
</dbReference>
<dbReference type="Proteomes" id="UP000322822">
    <property type="component" value="Chromosome 1"/>
</dbReference>